<keyword evidence="1" id="KW-1133">Transmembrane helix</keyword>
<dbReference type="Proteomes" id="UP000231648">
    <property type="component" value="Unassembled WGS sequence"/>
</dbReference>
<feature type="transmembrane region" description="Helical" evidence="1">
    <location>
        <begin position="21"/>
        <end position="46"/>
    </location>
</feature>
<evidence type="ECO:0000313" key="2">
    <source>
        <dbReference type="EMBL" id="PJE57490.1"/>
    </source>
</evidence>
<organism evidence="2 3">
    <name type="scientific">Candidatus Portnoybacteria bacterium CG10_big_fil_rev_8_21_14_0_10_38_18</name>
    <dbReference type="NCBI Taxonomy" id="1974813"/>
    <lineage>
        <taxon>Bacteria</taxon>
        <taxon>Candidatus Portnoyibacteriota</taxon>
    </lineage>
</organism>
<reference evidence="3" key="1">
    <citation type="submission" date="2017-09" db="EMBL/GenBank/DDBJ databases">
        <title>Depth-based differentiation of microbial function through sediment-hosted aquifers and enrichment of novel symbionts in the deep terrestrial subsurface.</title>
        <authorList>
            <person name="Probst A.J."/>
            <person name="Ladd B."/>
            <person name="Jarett J.K."/>
            <person name="Geller-Mcgrath D.E."/>
            <person name="Sieber C.M.K."/>
            <person name="Emerson J.B."/>
            <person name="Anantharaman K."/>
            <person name="Thomas B.C."/>
            <person name="Malmstrom R."/>
            <person name="Stieglmeier M."/>
            <person name="Klingl A."/>
            <person name="Woyke T."/>
            <person name="Ryan C.M."/>
            <person name="Banfield J.F."/>
        </authorList>
    </citation>
    <scope>NUCLEOTIDE SEQUENCE [LARGE SCALE GENOMIC DNA]</scope>
</reference>
<proteinExistence type="predicted"/>
<evidence type="ECO:0000313" key="3">
    <source>
        <dbReference type="Proteomes" id="UP000231648"/>
    </source>
</evidence>
<evidence type="ECO:0000256" key="1">
    <source>
        <dbReference type="SAM" id="Phobius"/>
    </source>
</evidence>
<evidence type="ECO:0008006" key="4">
    <source>
        <dbReference type="Google" id="ProtNLM"/>
    </source>
</evidence>
<accession>A0A2M8KC39</accession>
<protein>
    <recommendedName>
        <fullName evidence="4">PilN domain-containing protein</fullName>
    </recommendedName>
</protein>
<comment type="caution">
    <text evidence="2">The sequence shown here is derived from an EMBL/GenBank/DDBJ whole genome shotgun (WGS) entry which is preliminary data.</text>
</comment>
<dbReference type="AlphaFoldDB" id="A0A2M8KC39"/>
<dbReference type="EMBL" id="PFDX01000018">
    <property type="protein sequence ID" value="PJE57490.1"/>
    <property type="molecule type" value="Genomic_DNA"/>
</dbReference>
<name>A0A2M8KC39_9BACT</name>
<sequence>MVDINLIPREYRERKERFKTIFSKTGGVILGLVILSLLFYGGLFLYQSNLKKNLKSIENEIIVMDSERNTELEKNIIDTDKRINLLKNLFQNHLYWTAMFKKMEELTIPEVYFSEARFSLSLGKLEAGLEGSSGTYTNLARQMVSFQEDSLVEKVKVSGISLDEEKGIKFGLSIIFSKDILLRKQNND</sequence>
<keyword evidence="1" id="KW-0472">Membrane</keyword>
<gene>
    <name evidence="2" type="ORF">COU82_01675</name>
</gene>
<keyword evidence="1" id="KW-0812">Transmembrane</keyword>